<dbReference type="STRING" id="1349767.GJA_2212"/>
<name>W0V6E8_9BURK</name>
<protein>
    <recommendedName>
        <fullName evidence="4">GIY-YIG domain-containing protein</fullName>
    </recommendedName>
</protein>
<reference evidence="2 3" key="1">
    <citation type="journal article" date="2015" name="Genome Announc.">
        <title>Genome Sequence of Mushroom Soft-Rot Pathogen Janthinobacterium agaricidamnosum.</title>
        <authorList>
            <person name="Graupner K."/>
            <person name="Lackner G."/>
            <person name="Hertweck C."/>
        </authorList>
    </citation>
    <scope>NUCLEOTIDE SEQUENCE [LARGE SCALE GENOMIC DNA]</scope>
    <source>
        <strain evidence="3">NBRC 102515 / DSM 9628</strain>
    </source>
</reference>
<dbReference type="HOGENOM" id="CLU_1136855_0_0_4"/>
<dbReference type="PATRIC" id="fig|1349767.4.peg.3966"/>
<dbReference type="AlphaFoldDB" id="W0V6E8"/>
<dbReference type="EMBL" id="HG322949">
    <property type="protein sequence ID" value="CDG82847.1"/>
    <property type="molecule type" value="Genomic_DNA"/>
</dbReference>
<dbReference type="Proteomes" id="UP000027604">
    <property type="component" value="Chromosome I"/>
</dbReference>
<proteinExistence type="predicted"/>
<dbReference type="KEGG" id="jag:GJA_2212"/>
<dbReference type="RefSeq" id="WP_038491770.1">
    <property type="nucleotide sequence ID" value="NZ_BCTH01000078.1"/>
</dbReference>
<evidence type="ECO:0008006" key="4">
    <source>
        <dbReference type="Google" id="ProtNLM"/>
    </source>
</evidence>
<feature type="region of interest" description="Disordered" evidence="1">
    <location>
        <begin position="1"/>
        <end position="61"/>
    </location>
</feature>
<feature type="compositionally biased region" description="Acidic residues" evidence="1">
    <location>
        <begin position="16"/>
        <end position="26"/>
    </location>
</feature>
<accession>W0V6E8</accession>
<evidence type="ECO:0000313" key="3">
    <source>
        <dbReference type="Proteomes" id="UP000027604"/>
    </source>
</evidence>
<feature type="compositionally biased region" description="Pro residues" evidence="1">
    <location>
        <begin position="84"/>
        <end position="95"/>
    </location>
</feature>
<feature type="region of interest" description="Disordered" evidence="1">
    <location>
        <begin position="84"/>
        <end position="130"/>
    </location>
</feature>
<feature type="compositionally biased region" description="Low complexity" evidence="1">
    <location>
        <begin position="34"/>
        <end position="43"/>
    </location>
</feature>
<gene>
    <name evidence="2" type="ORF">GJA_2212</name>
</gene>
<keyword evidence="3" id="KW-1185">Reference proteome</keyword>
<evidence type="ECO:0000256" key="1">
    <source>
        <dbReference type="SAM" id="MobiDB-lite"/>
    </source>
</evidence>
<organism evidence="2 3">
    <name type="scientific">Janthinobacterium agaricidamnosum NBRC 102515 = DSM 9628</name>
    <dbReference type="NCBI Taxonomy" id="1349767"/>
    <lineage>
        <taxon>Bacteria</taxon>
        <taxon>Pseudomonadati</taxon>
        <taxon>Pseudomonadota</taxon>
        <taxon>Betaproteobacteria</taxon>
        <taxon>Burkholderiales</taxon>
        <taxon>Oxalobacteraceae</taxon>
        <taxon>Janthinobacterium</taxon>
    </lineage>
</organism>
<dbReference type="OrthoDB" id="8758720at2"/>
<evidence type="ECO:0000313" key="2">
    <source>
        <dbReference type="EMBL" id="CDG82847.1"/>
    </source>
</evidence>
<sequence>MNEEFETLPFAAEWNPEADFEEEFELQDERGRRPGPVRGAAGRARGGGRPLPLRKPVPRRRPPFFGPYYGGAWPYGALPPAPVAEPFPYPGPQPGPYQDQDQDQDRQSGEQDETPATLSDTLARIPASQRPDYQLLGPIADAVKDERTSGGGLYLIEFTSNGQPRAYSGQTGDLRRRLRQHVLCGQMMGLPMGGHRVYIAPLAKAGPRRSMERRIHRDMLTRHKGVLTNQRQELEMQLLGRDWL</sequence>